<dbReference type="Proteomes" id="UP000001025">
    <property type="component" value="Chromosome"/>
</dbReference>
<dbReference type="InParanoid" id="Q7UJ16"/>
<keyword evidence="3" id="KW-1185">Reference proteome</keyword>
<protein>
    <submittedName>
        <fullName evidence="2">Uncharacterized protein</fullName>
    </submittedName>
</protein>
<proteinExistence type="predicted"/>
<gene>
    <name evidence="2" type="ordered locus">RB12199</name>
</gene>
<dbReference type="EMBL" id="BX294154">
    <property type="protein sequence ID" value="CAD77444.1"/>
    <property type="molecule type" value="Genomic_DNA"/>
</dbReference>
<feature type="region of interest" description="Disordered" evidence="1">
    <location>
        <begin position="16"/>
        <end position="37"/>
    </location>
</feature>
<accession>Q7UJ16</accession>
<reference evidence="2 3" key="1">
    <citation type="journal article" date="2003" name="Proc. Natl. Acad. Sci. U.S.A.">
        <title>Complete genome sequence of the marine planctomycete Pirellula sp. strain 1.</title>
        <authorList>
            <person name="Gloeckner F.O."/>
            <person name="Kube M."/>
            <person name="Bauer M."/>
            <person name="Teeling H."/>
            <person name="Lombardot T."/>
            <person name="Ludwig W."/>
            <person name="Gade D."/>
            <person name="Beck A."/>
            <person name="Borzym K."/>
            <person name="Heitmann K."/>
            <person name="Rabus R."/>
            <person name="Schlesner H."/>
            <person name="Amann R."/>
            <person name="Reinhardt R."/>
        </authorList>
    </citation>
    <scope>NUCLEOTIDE SEQUENCE [LARGE SCALE GENOMIC DNA]</scope>
    <source>
        <strain evidence="3">DSM 10527 / NCIMB 13988 / SH1</strain>
    </source>
</reference>
<evidence type="ECO:0000313" key="2">
    <source>
        <dbReference type="EMBL" id="CAD77444.1"/>
    </source>
</evidence>
<evidence type="ECO:0000256" key="1">
    <source>
        <dbReference type="SAM" id="MobiDB-lite"/>
    </source>
</evidence>
<sequence>MNRDFPVVRFCVPMPLKQSTPAGGRSGASGNQIDGNERVAIAAGGRVVQSKTAS</sequence>
<dbReference type="HOGENOM" id="CLU_3047396_0_0_0"/>
<name>Q7UJ16_RHOBA</name>
<evidence type="ECO:0000313" key="3">
    <source>
        <dbReference type="Proteomes" id="UP000001025"/>
    </source>
</evidence>
<dbReference type="AlphaFoldDB" id="Q7UJ16"/>
<dbReference type="KEGG" id="rba:RB12199"/>
<dbReference type="OrthoDB" id="9959283at2"/>
<dbReference type="EnsemblBacteria" id="CAD77444">
    <property type="protein sequence ID" value="CAD77444"/>
    <property type="gene ID" value="RB12199"/>
</dbReference>
<dbReference type="STRING" id="243090.RB12199"/>
<organism evidence="2 3">
    <name type="scientific">Rhodopirellula baltica (strain DSM 10527 / NCIMB 13988 / SH1)</name>
    <dbReference type="NCBI Taxonomy" id="243090"/>
    <lineage>
        <taxon>Bacteria</taxon>
        <taxon>Pseudomonadati</taxon>
        <taxon>Planctomycetota</taxon>
        <taxon>Planctomycetia</taxon>
        <taxon>Pirellulales</taxon>
        <taxon>Pirellulaceae</taxon>
        <taxon>Rhodopirellula</taxon>
    </lineage>
</organism>